<keyword evidence="2" id="KW-1185">Reference proteome</keyword>
<name>A0ABQ9U8W2_SAGOE</name>
<comment type="caution">
    <text evidence="1">The sequence shown here is derived from an EMBL/GenBank/DDBJ whole genome shotgun (WGS) entry which is preliminary data.</text>
</comment>
<organism evidence="1 2">
    <name type="scientific">Saguinus oedipus</name>
    <name type="common">Cotton-top tamarin</name>
    <name type="synonym">Oedipomidas oedipus</name>
    <dbReference type="NCBI Taxonomy" id="9490"/>
    <lineage>
        <taxon>Eukaryota</taxon>
        <taxon>Metazoa</taxon>
        <taxon>Chordata</taxon>
        <taxon>Craniata</taxon>
        <taxon>Vertebrata</taxon>
        <taxon>Euteleostomi</taxon>
        <taxon>Mammalia</taxon>
        <taxon>Eutheria</taxon>
        <taxon>Euarchontoglires</taxon>
        <taxon>Primates</taxon>
        <taxon>Haplorrhini</taxon>
        <taxon>Platyrrhini</taxon>
        <taxon>Cebidae</taxon>
        <taxon>Callitrichinae</taxon>
        <taxon>Saguinus</taxon>
    </lineage>
</organism>
<accession>A0ABQ9U8W2</accession>
<sequence length="82" mass="9271">MLGPYLPTFIAGSGQTVRPHSCPEMIHWGHRPLRSMTSYKVSETEAQLAPRKFSTWDKPSLAFRNGFHMKQLPKAQASPKFA</sequence>
<dbReference type="Proteomes" id="UP001266305">
    <property type="component" value="Unassembled WGS sequence"/>
</dbReference>
<reference evidence="1 2" key="1">
    <citation type="submission" date="2023-05" db="EMBL/GenBank/DDBJ databases">
        <title>B98-5 Cell Line De Novo Hybrid Assembly: An Optical Mapping Approach.</title>
        <authorList>
            <person name="Kananen K."/>
            <person name="Auerbach J.A."/>
            <person name="Kautto E."/>
            <person name="Blachly J.S."/>
        </authorList>
    </citation>
    <scope>NUCLEOTIDE SEQUENCE [LARGE SCALE GENOMIC DNA]</scope>
    <source>
        <strain evidence="1">B95-8</strain>
        <tissue evidence="1">Cell line</tissue>
    </source>
</reference>
<gene>
    <name evidence="1" type="ORF">P7K49_030014</name>
</gene>
<evidence type="ECO:0000313" key="1">
    <source>
        <dbReference type="EMBL" id="KAK2093485.1"/>
    </source>
</evidence>
<evidence type="ECO:0000313" key="2">
    <source>
        <dbReference type="Proteomes" id="UP001266305"/>
    </source>
</evidence>
<feature type="non-terminal residue" evidence="1">
    <location>
        <position position="82"/>
    </location>
</feature>
<protein>
    <submittedName>
        <fullName evidence="1">Uncharacterized protein</fullName>
    </submittedName>
</protein>
<dbReference type="EMBL" id="JASSZA010000015">
    <property type="protein sequence ID" value="KAK2093485.1"/>
    <property type="molecule type" value="Genomic_DNA"/>
</dbReference>
<proteinExistence type="predicted"/>